<dbReference type="InterPro" id="IPR036390">
    <property type="entry name" value="WH_DNA-bd_sf"/>
</dbReference>
<evidence type="ECO:0000313" key="6">
    <source>
        <dbReference type="Proteomes" id="UP001204621"/>
    </source>
</evidence>
<feature type="domain" description="GntR C-terminal" evidence="4">
    <location>
        <begin position="170"/>
        <end position="298"/>
    </location>
</feature>
<dbReference type="Gene3D" id="1.20.120.530">
    <property type="entry name" value="GntR ligand-binding domain-like"/>
    <property type="match status" value="1"/>
</dbReference>
<dbReference type="Gene3D" id="1.10.10.10">
    <property type="entry name" value="Winged helix-like DNA-binding domain superfamily/Winged helix DNA-binding domain"/>
    <property type="match status" value="2"/>
</dbReference>
<dbReference type="RefSeq" id="WP_258810952.1">
    <property type="nucleotide sequence ID" value="NZ_JANUGU010000001.1"/>
</dbReference>
<sequence length="321" mass="36111">MATFHPSLQAFRHMAKLPTTTRRSINRLLEHIASDLQVGDLLPTEIQMTTIVDSSRTVVRAALAFFVERGLIAGMKDRHLLRIPVPDDYFDVSALHSNTEQLQEMLMRLIYQRDLPPGAGFTEAELSRAAGVSTIAVREFLIGFSRNGLIEKNPRGGWRLCAFDTKYAQELGEAREMFELKAIERIATLEPGDPVFARLDELLARHEALGKAPAAAHAEFPALDREFHSFLISLLDNRFAENLNDVVSMVYHYHYQWDKSDELSRNQYALLEHLAILRPLSQGDAAAAHAAMCTHLRSAHSTMLSSLRNREHKLHPAPKAA</sequence>
<dbReference type="InterPro" id="IPR008920">
    <property type="entry name" value="TF_FadR/GntR_C"/>
</dbReference>
<protein>
    <submittedName>
        <fullName evidence="5">GntR family transcriptional regulator</fullName>
    </submittedName>
</protein>
<dbReference type="PANTHER" id="PTHR43537">
    <property type="entry name" value="TRANSCRIPTIONAL REGULATOR, GNTR FAMILY"/>
    <property type="match status" value="1"/>
</dbReference>
<dbReference type="SUPFAM" id="SSF46785">
    <property type="entry name" value="Winged helix' DNA-binding domain"/>
    <property type="match status" value="2"/>
</dbReference>
<keyword evidence="2" id="KW-0238">DNA-binding</keyword>
<gene>
    <name evidence="5" type="ORF">NX778_07000</name>
</gene>
<dbReference type="PANTHER" id="PTHR43537:SF51">
    <property type="entry name" value="HTH-TYPE TRANSCRIPTIONAL REGULATOR LGOR-RELATED"/>
    <property type="match status" value="1"/>
</dbReference>
<accession>A0ABT2CV10</accession>
<keyword evidence="6" id="KW-1185">Reference proteome</keyword>
<keyword evidence="3" id="KW-0804">Transcription</keyword>
<evidence type="ECO:0000256" key="2">
    <source>
        <dbReference type="ARBA" id="ARBA00023125"/>
    </source>
</evidence>
<proteinExistence type="predicted"/>
<evidence type="ECO:0000259" key="4">
    <source>
        <dbReference type="SMART" id="SM00895"/>
    </source>
</evidence>
<keyword evidence="1" id="KW-0805">Transcription regulation</keyword>
<dbReference type="Pfam" id="PF07729">
    <property type="entry name" value="FCD"/>
    <property type="match status" value="1"/>
</dbReference>
<comment type="caution">
    <text evidence="5">The sequence shown here is derived from an EMBL/GenBank/DDBJ whole genome shotgun (WGS) entry which is preliminary data.</text>
</comment>
<evidence type="ECO:0000313" key="5">
    <source>
        <dbReference type="EMBL" id="MCS0657810.1"/>
    </source>
</evidence>
<dbReference type="EMBL" id="JANUGU010000001">
    <property type="protein sequence ID" value="MCS0657810.1"/>
    <property type="molecule type" value="Genomic_DNA"/>
</dbReference>
<name>A0ABT2CV10_9BURK</name>
<dbReference type="Proteomes" id="UP001204621">
    <property type="component" value="Unassembled WGS sequence"/>
</dbReference>
<reference evidence="5 6" key="1">
    <citation type="submission" date="2022-08" db="EMBL/GenBank/DDBJ databases">
        <title>Reclassification of Massilia species as members of the genera Telluria, Duganella, Pseudoduganella, Mokoshia gen. nov. and Zemynaea gen. nov. using orthogonal and non-orthogonal genome-based approaches.</title>
        <authorList>
            <person name="Bowman J.P."/>
        </authorList>
    </citation>
    <scope>NUCLEOTIDE SEQUENCE [LARGE SCALE GENOMIC DNA]</scope>
    <source>
        <strain evidence="5 6">JCM 31606</strain>
    </source>
</reference>
<dbReference type="SUPFAM" id="SSF48008">
    <property type="entry name" value="GntR ligand-binding domain-like"/>
    <property type="match status" value="1"/>
</dbReference>
<dbReference type="InterPro" id="IPR011711">
    <property type="entry name" value="GntR_C"/>
</dbReference>
<dbReference type="SMART" id="SM00895">
    <property type="entry name" value="FCD"/>
    <property type="match status" value="1"/>
</dbReference>
<organism evidence="5 6">
    <name type="scientific">Massilia terrae</name>
    <dbReference type="NCBI Taxonomy" id="1811224"/>
    <lineage>
        <taxon>Bacteria</taxon>
        <taxon>Pseudomonadati</taxon>
        <taxon>Pseudomonadota</taxon>
        <taxon>Betaproteobacteria</taxon>
        <taxon>Burkholderiales</taxon>
        <taxon>Oxalobacteraceae</taxon>
        <taxon>Telluria group</taxon>
        <taxon>Massilia</taxon>
    </lineage>
</organism>
<evidence type="ECO:0000256" key="3">
    <source>
        <dbReference type="ARBA" id="ARBA00023163"/>
    </source>
</evidence>
<dbReference type="InterPro" id="IPR036388">
    <property type="entry name" value="WH-like_DNA-bd_sf"/>
</dbReference>
<evidence type="ECO:0000256" key="1">
    <source>
        <dbReference type="ARBA" id="ARBA00023015"/>
    </source>
</evidence>